<gene>
    <name evidence="5" type="ORF">P7228_10470</name>
</gene>
<proteinExistence type="predicted"/>
<evidence type="ECO:0000259" key="4">
    <source>
        <dbReference type="PROSITE" id="PS50222"/>
    </source>
</evidence>
<dbReference type="PROSITE" id="PS50222">
    <property type="entry name" value="EF_HAND_2"/>
    <property type="match status" value="1"/>
</dbReference>
<accession>A0ABY8FN19</accession>
<dbReference type="PROSITE" id="PS00018">
    <property type="entry name" value="EF_HAND_1"/>
    <property type="match status" value="1"/>
</dbReference>
<feature type="domain" description="EF-hand" evidence="4">
    <location>
        <begin position="497"/>
        <end position="532"/>
    </location>
</feature>
<evidence type="ECO:0000256" key="1">
    <source>
        <dbReference type="ARBA" id="ARBA00004613"/>
    </source>
</evidence>
<reference evidence="5 6" key="1">
    <citation type="submission" date="2023-03" db="EMBL/GenBank/DDBJ databases">
        <title>Altererythrobacter sp. CAU 1644 isolated from sand.</title>
        <authorList>
            <person name="Kim W."/>
        </authorList>
    </citation>
    <scope>NUCLEOTIDE SEQUENCE [LARGE SCALE GENOMIC DNA]</scope>
    <source>
        <strain evidence="5 6">CAU 1644</strain>
    </source>
</reference>
<dbReference type="RefSeq" id="WP_278015188.1">
    <property type="nucleotide sequence ID" value="NZ_CP121106.1"/>
</dbReference>
<dbReference type="PANTHER" id="PTHR23303">
    <property type="entry name" value="CARBOXYPEPTIDASE REGULATORY REGION-CONTAINING"/>
    <property type="match status" value="1"/>
</dbReference>
<organism evidence="5 6">
    <name type="scientific">Altererythrobacter arenosus</name>
    <dbReference type="NCBI Taxonomy" id="3032592"/>
    <lineage>
        <taxon>Bacteria</taxon>
        <taxon>Pseudomonadati</taxon>
        <taxon>Pseudomonadota</taxon>
        <taxon>Alphaproteobacteria</taxon>
        <taxon>Sphingomonadales</taxon>
        <taxon>Erythrobacteraceae</taxon>
        <taxon>Altererythrobacter</taxon>
    </lineage>
</organism>
<evidence type="ECO:0000313" key="5">
    <source>
        <dbReference type="EMBL" id="WFL76422.1"/>
    </source>
</evidence>
<dbReference type="Proteomes" id="UP001215827">
    <property type="component" value="Chromosome"/>
</dbReference>
<dbReference type="SUPFAM" id="SSF117074">
    <property type="entry name" value="Hypothetical protein PA1324"/>
    <property type="match status" value="3"/>
</dbReference>
<sequence length="886" mass="95260">TSDPDWVQTYDTNLEYYTVVGASGTDAAGDFGDTEALNFGNVEYGSISGTKFVDGDGDLETTDDQSAYTEAGGWTIYLFDSDPGMNPTLPGSSIAMTTTDASGNYTFDELLPGTYWVVEESKTGWVNVSPIVVSVGEQTSGFEVVDQDFYNFELFDISGHKWVDDDGDGVWDAGEQGYVGWTINIVGDTDGDGEFDDFSDSVLTGANGYYEFTDLGPGTYRISEDTSDPDWVQTYDTNLEYYTVVGASGTDAAGDFGDTEALNFGNFADMSVSGFKWEDADGDKTWNEENDAVRSGWTIILDFDDDPTNGYIASTTTDVDGSYSFDGLNPFTAAEVVGVGGAVLGDDADGTLYVYEALLTSDWIQTYGNYTFDIESGNTVTGTLGEAEKGNFGNFLPDPSIDIEKSVKTNLFDYLPEDPPEGSDDDPDGLQASTSTTVTFKLVVTNTGNETLTAITLSDTVLHTVNGITSSESIVYTPDLDPTTLDAFNVFVDLNGNETEDLGEAWSNFDTDGDGTIDAGEILTLAPEESFTLYYNLTSELGQHENTGMVEAISAISTTTVSDADDANYYVLEEDCVGVGTPGFWSNNGYLFWDGIVGNEGKHAGDPNDPDDSDPGFAEGELVYAVDSNGDGFLNAVDGDGINDGEPLDDVQGLLIGDYNQNGVEDAWEDTIFISLNDAQQLIDASNRPKGPADGLWIMGRDVVATWLNFLANNPDPSDPGQENCIGDAGNPYSAQAYLNEAIDWLQRWDGSNNDAVFDLDGAGKVRTNSAGWQKPGDEVNPAGEYTISGSAIHSALDSYNNTGTIWDPDKGEYVEFCCDRDSEEAKLAMEQVDQYLSQSLYETKSTEVYSIVSLGDASLFDHNDASNKLIEDADLALASQMSSIA</sequence>
<dbReference type="InterPro" id="IPR033764">
    <property type="entry name" value="Sdr_B"/>
</dbReference>
<dbReference type="InterPro" id="IPR051417">
    <property type="entry name" value="SDr/BOS_complex"/>
</dbReference>
<dbReference type="InterPro" id="IPR018247">
    <property type="entry name" value="EF_Hand_1_Ca_BS"/>
</dbReference>
<dbReference type="PANTHER" id="PTHR23303:SF15">
    <property type="entry name" value="COLOSSIN-A"/>
    <property type="match status" value="1"/>
</dbReference>
<evidence type="ECO:0000313" key="6">
    <source>
        <dbReference type="Proteomes" id="UP001215827"/>
    </source>
</evidence>
<comment type="subcellular location">
    <subcellularLocation>
        <location evidence="1">Secreted</location>
    </subcellularLocation>
</comment>
<dbReference type="Pfam" id="PF17210">
    <property type="entry name" value="SdrD_B"/>
    <property type="match status" value="1"/>
</dbReference>
<feature type="non-terminal residue" evidence="5">
    <location>
        <position position="1"/>
    </location>
</feature>
<dbReference type="InterPro" id="IPR013783">
    <property type="entry name" value="Ig-like_fold"/>
</dbReference>
<keyword evidence="3" id="KW-0732">Signal</keyword>
<name>A0ABY8FN19_9SPHN</name>
<evidence type="ECO:0000256" key="2">
    <source>
        <dbReference type="ARBA" id="ARBA00022525"/>
    </source>
</evidence>
<keyword evidence="6" id="KW-1185">Reference proteome</keyword>
<keyword evidence="2" id="KW-0964">Secreted</keyword>
<dbReference type="EMBL" id="CP121106">
    <property type="protein sequence ID" value="WFL76422.1"/>
    <property type="molecule type" value="Genomic_DNA"/>
</dbReference>
<dbReference type="InterPro" id="IPR002048">
    <property type="entry name" value="EF_hand_dom"/>
</dbReference>
<evidence type="ECO:0000256" key="3">
    <source>
        <dbReference type="ARBA" id="ARBA00022729"/>
    </source>
</evidence>
<protein>
    <submittedName>
        <fullName evidence="5">SdrD B-like domain-containing protein</fullName>
    </submittedName>
</protein>
<dbReference type="Gene3D" id="2.60.40.10">
    <property type="entry name" value="Immunoglobulins"/>
    <property type="match status" value="3"/>
</dbReference>